<dbReference type="InterPro" id="IPR012337">
    <property type="entry name" value="RNaseH-like_sf"/>
</dbReference>
<dbReference type="OrthoDB" id="10059291at2759"/>
<protein>
    <submittedName>
        <fullName evidence="1">Uncharacterized protein</fullName>
    </submittedName>
</protein>
<accession>A0A0L8I9G1</accession>
<organism evidence="1">
    <name type="scientific">Octopus bimaculoides</name>
    <name type="common">California two-spotted octopus</name>
    <dbReference type="NCBI Taxonomy" id="37653"/>
    <lineage>
        <taxon>Eukaryota</taxon>
        <taxon>Metazoa</taxon>
        <taxon>Spiralia</taxon>
        <taxon>Lophotrochozoa</taxon>
        <taxon>Mollusca</taxon>
        <taxon>Cephalopoda</taxon>
        <taxon>Coleoidea</taxon>
        <taxon>Octopodiformes</taxon>
        <taxon>Octopoda</taxon>
        <taxon>Incirrata</taxon>
        <taxon>Octopodidae</taxon>
        <taxon>Octopus</taxon>
    </lineage>
</organism>
<evidence type="ECO:0000313" key="1">
    <source>
        <dbReference type="EMBL" id="KOF97645.1"/>
    </source>
</evidence>
<gene>
    <name evidence="1" type="ORF">OCBIM_22028913mg</name>
</gene>
<dbReference type="EMBL" id="KQ416274">
    <property type="protein sequence ID" value="KOF97645.1"/>
    <property type="molecule type" value="Genomic_DNA"/>
</dbReference>
<dbReference type="AlphaFoldDB" id="A0A0L8I9G1"/>
<reference evidence="1" key="1">
    <citation type="submission" date="2015-07" db="EMBL/GenBank/DDBJ databases">
        <title>MeaNS - Measles Nucleotide Surveillance Program.</title>
        <authorList>
            <person name="Tran T."/>
            <person name="Druce J."/>
        </authorList>
    </citation>
    <scope>NUCLEOTIDE SEQUENCE</scope>
    <source>
        <strain evidence="1">UCB-OBI-ISO-001</strain>
        <tissue evidence="1">Gonad</tissue>
    </source>
</reference>
<dbReference type="PANTHER" id="PTHR46880">
    <property type="entry name" value="RAS-ASSOCIATING DOMAIN-CONTAINING PROTEIN"/>
    <property type="match status" value="1"/>
</dbReference>
<sequence>MSDTKEVKGVKRKRTASLFKDEWLNKIVETVTPKGHEVMHVQLREIFVYDSEIGVVCLYCRDAKVTGVFANGKKWGDIWKLDFLKRHLTSKSHLHSVQKLRQQNSSFPFTGVIRMLRKSADERERKRSNPEEIKVLIDNVLLAIKMNNSLYSVQHINEHMAKYVQLPDNWQSQNYALEFLETINYIVQKDMFEEIASADYHTLTIDESTDISINKRFVLYFKFRPKDCTVYKTYFGGIVQLQACDAASIALAIKQFYEEKNLALHKMVMFTSDGTSVMLGCNGVATRLKQDIPHLVQQHCVTHHDDLGIGDAWEEIELLRDIEILMKTIYTVCSRSTGTRCKFKEIAEATENEAVNFRLPNEVRFLSRHFALQAILENYEALVIHFEKEKLNDPVAKYCYKKLINLTYKVALQVLNDVFEEMTALCKILQKTGLTTIDALHFARGKINKIRKQYLGDHVLWSNKVKVLLSQQYEENLKVDTSSLLTFINHLCVHLEERFPEDEVQEWSAFDISAIVGCEFTFGDEQVNALCVKYRDFLGENSVIVRQFNDFKFSVQEKIKSKLISNFAQMVTFVLQNEQFCDLAKLMDIGGTFLASSADCERGFNIMNQLKNKLRNHLDDCHLDMLMRIKSYQLDGNPVSLDRVYKEWVNTKEKEEKK</sequence>
<name>A0A0L8I9G1_OCTBM</name>
<dbReference type="OMA" id="EDEWINE"/>
<dbReference type="PANTHER" id="PTHR46880:SF8">
    <property type="entry name" value="E3 SUMO-PROTEIN LIGASE KIAA1586"/>
    <property type="match status" value="1"/>
</dbReference>
<dbReference type="KEGG" id="obi:106881533"/>
<proteinExistence type="predicted"/>
<dbReference type="SUPFAM" id="SSF53098">
    <property type="entry name" value="Ribonuclease H-like"/>
    <property type="match status" value="1"/>
</dbReference>